<accession>A0A6I3XDN7</accession>
<dbReference type="Proteomes" id="UP000431684">
    <property type="component" value="Unassembled WGS sequence"/>
</dbReference>
<dbReference type="AlphaFoldDB" id="A0A6I3XDN7"/>
<dbReference type="OrthoDB" id="9772295at2"/>
<sequence length="463" mass="50186">MKAARYLMMPAVLLGALAAQATPLTGEAAAVHVLNRLAYGPRPGDIERVTQMGTGRYIDEQLDPAALPLPAALEQRLLRLPTQQEGAGVTFGRWRGARQAGGDAQRAVNTQLVAEAAEARLLRAVDSPRQLEEVMIDFWFNHFNVFAGKGDVRALATGFERDAIRPHAFGRFRDLLGATARHPAMLHYLDNRVSKAGGVNENYARELMELHTLGVDGGYTQRDVTELARMLTGWTFRPKELAQNGETFHFDAKRHDTGAKTWLGRSVAPRMKAEGVREGEIALDILAMHPSTARHVSGKLAQYFVRDVPPPALVERMARTWMLSDGSVPAVLRTLFASPEFMDDSAAGAKFKTPYQYVVSAARAGGLAPDVKKLSGALARLGMPLYGCPTPDGYDNTQQAWLNPDALANRIGLAAALGREADARTVAQALGPALSARTRALSGAEPARLHAALLLGSPDFMQR</sequence>
<feature type="chain" id="PRO_5026080873" evidence="1">
    <location>
        <begin position="22"/>
        <end position="463"/>
    </location>
</feature>
<dbReference type="EMBL" id="WNWM01000002">
    <property type="protein sequence ID" value="MUI14517.1"/>
    <property type="molecule type" value="Genomic_DNA"/>
</dbReference>
<dbReference type="RefSeq" id="WP_155710246.1">
    <property type="nucleotide sequence ID" value="NZ_BMWU01000064.1"/>
</dbReference>
<protein>
    <submittedName>
        <fullName evidence="2">DUF1800 family protein</fullName>
    </submittedName>
</protein>
<evidence type="ECO:0000313" key="2">
    <source>
        <dbReference type="EMBL" id="MUI14517.1"/>
    </source>
</evidence>
<name>A0A6I3XDN7_9BURK</name>
<evidence type="ECO:0000256" key="1">
    <source>
        <dbReference type="SAM" id="SignalP"/>
    </source>
</evidence>
<proteinExistence type="predicted"/>
<keyword evidence="3" id="KW-1185">Reference proteome</keyword>
<reference evidence="2 3" key="1">
    <citation type="submission" date="2019-11" db="EMBL/GenBank/DDBJ databases">
        <title>Draft Genome Sequences of Six Type Strains of the Genus Massilia.</title>
        <authorList>
            <person name="Miess H."/>
            <person name="Frediansyah A."/>
            <person name="Goeker M."/>
            <person name="Gross H."/>
        </authorList>
    </citation>
    <scope>NUCLEOTIDE SEQUENCE [LARGE SCALE GENOMIC DNA]</scope>
    <source>
        <strain evidence="2 3">DSM 17513</strain>
    </source>
</reference>
<gene>
    <name evidence="2" type="ORF">GJV26_18935</name>
</gene>
<keyword evidence="1" id="KW-0732">Signal</keyword>
<dbReference type="InterPro" id="IPR014917">
    <property type="entry name" value="DUF1800"/>
</dbReference>
<feature type="signal peptide" evidence="1">
    <location>
        <begin position="1"/>
        <end position="21"/>
    </location>
</feature>
<evidence type="ECO:0000313" key="3">
    <source>
        <dbReference type="Proteomes" id="UP000431684"/>
    </source>
</evidence>
<organism evidence="2 3">
    <name type="scientific">Pseudoduganella dura</name>
    <dbReference type="NCBI Taxonomy" id="321982"/>
    <lineage>
        <taxon>Bacteria</taxon>
        <taxon>Pseudomonadati</taxon>
        <taxon>Pseudomonadota</taxon>
        <taxon>Betaproteobacteria</taxon>
        <taxon>Burkholderiales</taxon>
        <taxon>Oxalobacteraceae</taxon>
        <taxon>Telluria group</taxon>
        <taxon>Pseudoduganella</taxon>
    </lineage>
</organism>
<comment type="caution">
    <text evidence="2">The sequence shown here is derived from an EMBL/GenBank/DDBJ whole genome shotgun (WGS) entry which is preliminary data.</text>
</comment>
<dbReference type="Pfam" id="PF08811">
    <property type="entry name" value="DUF1800"/>
    <property type="match status" value="1"/>
</dbReference>